<dbReference type="PIRSF" id="PIRSF005739">
    <property type="entry name" value="O-mtase"/>
    <property type="match status" value="1"/>
</dbReference>
<evidence type="ECO:0000259" key="5">
    <source>
        <dbReference type="Pfam" id="PF00891"/>
    </source>
</evidence>
<evidence type="ECO:0000313" key="7">
    <source>
        <dbReference type="EMBL" id="MBZ0158007.1"/>
    </source>
</evidence>
<dbReference type="GO" id="GO:0032259">
    <property type="term" value="P:methylation"/>
    <property type="evidence" value="ECO:0007669"/>
    <property type="project" value="UniProtKB-KW"/>
</dbReference>
<sequence>MENTQASKQLLNQMIGGYWITQAIYVAAHLGIADLLAHGPCTAEELAEQTHTESGALYRVLRALASVGIFAQDAQHRFSQTPLSEPLRSDAVQSQRAFAIMMGAEFYETWGKLLHSVQTGEFGFHARFGMPFFEYMIKNPERHRIYDAAMTGVHGAETEPMLDACDFSSFRRVVDIGGGNGSVLTAILNRHPLLEGILFDLPAVAERAVPFIADSGLSGRCQVTGGDFFSSVPAGADAYLMRHIIHDWEDDEAVTILRNCREAMSSGGRILVVETVIPPGNEPSFGKWLDLMMLLVGGRERTEEEYRAIFSTAGLKLNRIIPTFSPVSVIEGTCSHSA</sequence>
<dbReference type="Pfam" id="PF08100">
    <property type="entry name" value="Dimerisation"/>
    <property type="match status" value="1"/>
</dbReference>
<dbReference type="EMBL" id="JAIOIV010000132">
    <property type="protein sequence ID" value="MBZ0158007.1"/>
    <property type="molecule type" value="Genomic_DNA"/>
</dbReference>
<dbReference type="PANTHER" id="PTHR43712">
    <property type="entry name" value="PUTATIVE (AFU_ORTHOLOGUE AFUA_4G14580)-RELATED"/>
    <property type="match status" value="1"/>
</dbReference>
<keyword evidence="2" id="KW-0808">Transferase</keyword>
<organism evidence="7 8">
    <name type="scientific">Candidatus Nitrobium versatile</name>
    <dbReference type="NCBI Taxonomy" id="2884831"/>
    <lineage>
        <taxon>Bacteria</taxon>
        <taxon>Pseudomonadati</taxon>
        <taxon>Nitrospirota</taxon>
        <taxon>Nitrospiria</taxon>
        <taxon>Nitrospirales</taxon>
        <taxon>Nitrospiraceae</taxon>
        <taxon>Candidatus Nitrobium</taxon>
    </lineage>
</organism>
<dbReference type="GO" id="GO:0046983">
    <property type="term" value="F:protein dimerization activity"/>
    <property type="evidence" value="ECO:0007669"/>
    <property type="project" value="InterPro"/>
</dbReference>
<dbReference type="GO" id="GO:0008171">
    <property type="term" value="F:O-methyltransferase activity"/>
    <property type="evidence" value="ECO:0007669"/>
    <property type="project" value="InterPro"/>
</dbReference>
<keyword evidence="3" id="KW-0949">S-adenosyl-L-methionine</keyword>
<reference evidence="7" key="2">
    <citation type="submission" date="2021-08" db="EMBL/GenBank/DDBJ databases">
        <authorList>
            <person name="Dalcin Martins P."/>
        </authorList>
    </citation>
    <scope>NUCLEOTIDE SEQUENCE</scope>
    <source>
        <strain evidence="7">MAG_39</strain>
    </source>
</reference>
<evidence type="ECO:0000313" key="8">
    <source>
        <dbReference type="Proteomes" id="UP000705867"/>
    </source>
</evidence>
<dbReference type="InterPro" id="IPR036388">
    <property type="entry name" value="WH-like_DNA-bd_sf"/>
</dbReference>
<feature type="domain" description="O-methyltransferase dimerisation" evidence="6">
    <location>
        <begin position="13"/>
        <end position="85"/>
    </location>
</feature>
<dbReference type="InterPro" id="IPR012967">
    <property type="entry name" value="COMT_dimerisation"/>
</dbReference>
<dbReference type="Pfam" id="PF00891">
    <property type="entry name" value="Methyltransf_2"/>
    <property type="match status" value="1"/>
</dbReference>
<dbReference type="PANTHER" id="PTHR43712:SF2">
    <property type="entry name" value="O-METHYLTRANSFERASE CICE"/>
    <property type="match status" value="1"/>
</dbReference>
<evidence type="ECO:0000256" key="4">
    <source>
        <dbReference type="PIRSR" id="PIRSR005739-1"/>
    </source>
</evidence>
<dbReference type="InterPro" id="IPR001077">
    <property type="entry name" value="COMT_C"/>
</dbReference>
<dbReference type="SUPFAM" id="SSF46785">
    <property type="entry name" value="Winged helix' DNA-binding domain"/>
    <property type="match status" value="1"/>
</dbReference>
<evidence type="ECO:0000256" key="3">
    <source>
        <dbReference type="ARBA" id="ARBA00022691"/>
    </source>
</evidence>
<dbReference type="PROSITE" id="PS51683">
    <property type="entry name" value="SAM_OMT_II"/>
    <property type="match status" value="1"/>
</dbReference>
<feature type="domain" description="O-methyltransferase C-terminal" evidence="5">
    <location>
        <begin position="110"/>
        <end position="315"/>
    </location>
</feature>
<evidence type="ECO:0000259" key="6">
    <source>
        <dbReference type="Pfam" id="PF08100"/>
    </source>
</evidence>
<protein>
    <submittedName>
        <fullName evidence="7">Methyltransferase</fullName>
    </submittedName>
</protein>
<dbReference type="InterPro" id="IPR036390">
    <property type="entry name" value="WH_DNA-bd_sf"/>
</dbReference>
<evidence type="ECO:0000256" key="2">
    <source>
        <dbReference type="ARBA" id="ARBA00022679"/>
    </source>
</evidence>
<dbReference type="InterPro" id="IPR016461">
    <property type="entry name" value="COMT-like"/>
</dbReference>
<dbReference type="Proteomes" id="UP000705867">
    <property type="component" value="Unassembled WGS sequence"/>
</dbReference>
<dbReference type="AlphaFoldDB" id="A0A953SEM2"/>
<keyword evidence="1 7" id="KW-0489">Methyltransferase</keyword>
<dbReference type="InterPro" id="IPR029063">
    <property type="entry name" value="SAM-dependent_MTases_sf"/>
</dbReference>
<evidence type="ECO:0000256" key="1">
    <source>
        <dbReference type="ARBA" id="ARBA00022603"/>
    </source>
</evidence>
<name>A0A953SEM2_9BACT</name>
<accession>A0A953SEM2</accession>
<comment type="caution">
    <text evidence="7">The sequence shown here is derived from an EMBL/GenBank/DDBJ whole genome shotgun (WGS) entry which is preliminary data.</text>
</comment>
<reference evidence="7" key="1">
    <citation type="journal article" date="2021" name="bioRxiv">
        <title>Unraveling nitrogen, sulfur and carbon metabolic pathways and microbial community transcriptional responses to substrate deprivation and toxicity stresses in a bioreactor mimicking anoxic brackish coastal sediment conditions.</title>
        <authorList>
            <person name="Martins P.D."/>
            <person name="Echeveste M.J."/>
            <person name="Arshad A."/>
            <person name="Kurth J."/>
            <person name="Ouboter H."/>
            <person name="Jetten M.S.M."/>
            <person name="Welte C.U."/>
        </authorList>
    </citation>
    <scope>NUCLEOTIDE SEQUENCE</scope>
    <source>
        <strain evidence="7">MAG_39</strain>
    </source>
</reference>
<dbReference type="SUPFAM" id="SSF53335">
    <property type="entry name" value="S-adenosyl-L-methionine-dependent methyltransferases"/>
    <property type="match status" value="1"/>
</dbReference>
<proteinExistence type="predicted"/>
<feature type="active site" description="Proton acceptor" evidence="4">
    <location>
        <position position="246"/>
    </location>
</feature>
<dbReference type="CDD" id="cd02440">
    <property type="entry name" value="AdoMet_MTases"/>
    <property type="match status" value="1"/>
</dbReference>
<gene>
    <name evidence="7" type="ORF">K8I29_17560</name>
</gene>
<dbReference type="Gene3D" id="3.40.50.150">
    <property type="entry name" value="Vaccinia Virus protein VP39"/>
    <property type="match status" value="1"/>
</dbReference>
<dbReference type="Gene3D" id="1.10.10.10">
    <property type="entry name" value="Winged helix-like DNA-binding domain superfamily/Winged helix DNA-binding domain"/>
    <property type="match status" value="1"/>
</dbReference>